<feature type="region of interest" description="Disordered" evidence="6">
    <location>
        <begin position="908"/>
        <end position="965"/>
    </location>
</feature>
<dbReference type="InterPro" id="IPR013783">
    <property type="entry name" value="Ig-like_fold"/>
</dbReference>
<feature type="domain" description="Ig-like" evidence="8">
    <location>
        <begin position="311"/>
        <end position="395"/>
    </location>
</feature>
<dbReference type="Proteomes" id="UP001634394">
    <property type="component" value="Unassembled WGS sequence"/>
</dbReference>
<keyword evidence="4" id="KW-0325">Glycoprotein</keyword>
<keyword evidence="10" id="KW-1185">Reference proteome</keyword>
<dbReference type="AlphaFoldDB" id="A0ABD3XI93"/>
<proteinExistence type="predicted"/>
<sequence>MCVCVCVCVYVYVCVFYANLVNYVDCLISGCTETISKSVCLDESVQLFQNVVLHNRTISVYQIFDGASRQIAVWYTNDSTIRSSIDKRLEKILFLDTNGTIWMKNVQHSDEGRYRLESTDGFNAGYLSEVKLSVLVAPSIHCTPRIESEANYLIALLNVNICGRPAASVSWLGYSNQSVITVEPGKEAGPYYACIQSPSLRCARGFKAKDYCSSFSHRSAYEDLQPKISVENNNILDNSITLQCQANGQAAGMFSWRRNGISITNNTKYVKTDKYLIIRRLNNDDIYDIFTCMESGGQFESDPYNIETSGPSFTHGKPSITMAKEMDTLNVSCLTDCYPLCLVTWSKLNPFSGNNTILSENDPLQLRNVTRQNSGNYTCKVQNILTGTSSESSLSLSIHYGPDKIVLNTSKNIIEVEEFDSIAILCTAECFPPCVIYWTQGNGNTKIGDAEELKLTNISANDTYTCHALNPVMDTGPLLQTVSIAVKLDETLIPQIGVVRHNVSDVSVVLQCNSFRKPKGRFSWMVNGSVVKHDDRYSPDNDLLHVRYVTAEDETNLYTCKEPGSNLYSYPFRIKTSGPNYIRFNPKDLMVKEHYRLNVSCLSDCYPICSLYWFKQEPSSGHKPVYSQDNVLYITDVRREMSGNYLCKVQNVITGAFQQRSLSLNVLYGPDDVVVHTSENKTDVYQFSNTNAICYAYCVPPCLFRWTFSYADTVKEGAILTLVNSTANGSLTCHDTNPLNLNASLSESTDIMEKSEDVRQNTSSVDKGQDGHTTLIDISAIRYMLYAIPVIGGIGAIIAVFTCLRKKYKHCSSIAQVSNNTMNAYSDVVESSQDDSSSQHYWTIVTNVKGECFTEIESDITVELRPFVDPAANTITLCNMSDRHESYSFSINSDPIEVETSCSVSTKSEGYINPIHSDPTKSNEYSDPRRSHSLESNAYIHPVPSDPLEPDAYTNSTPPYNKGDI</sequence>
<evidence type="ECO:0000256" key="2">
    <source>
        <dbReference type="ARBA" id="ARBA00023136"/>
    </source>
</evidence>
<name>A0ABD3XI93_SINWO</name>
<evidence type="ECO:0000256" key="5">
    <source>
        <dbReference type="ARBA" id="ARBA00023319"/>
    </source>
</evidence>
<dbReference type="SMART" id="SM00409">
    <property type="entry name" value="IG"/>
    <property type="match status" value="6"/>
</dbReference>
<dbReference type="InterPro" id="IPR051275">
    <property type="entry name" value="Cell_adhesion_signaling"/>
</dbReference>
<feature type="domain" description="Ig-like" evidence="8">
    <location>
        <begin position="402"/>
        <end position="485"/>
    </location>
</feature>
<keyword evidence="2 7" id="KW-0472">Membrane</keyword>
<feature type="compositionally biased region" description="Basic and acidic residues" evidence="6">
    <location>
        <begin position="918"/>
        <end position="933"/>
    </location>
</feature>
<dbReference type="PANTHER" id="PTHR11640">
    <property type="entry name" value="NEPHRIN"/>
    <property type="match status" value="1"/>
</dbReference>
<organism evidence="9 10">
    <name type="scientific">Sinanodonta woodiana</name>
    <name type="common">Chinese pond mussel</name>
    <name type="synonym">Anodonta woodiana</name>
    <dbReference type="NCBI Taxonomy" id="1069815"/>
    <lineage>
        <taxon>Eukaryota</taxon>
        <taxon>Metazoa</taxon>
        <taxon>Spiralia</taxon>
        <taxon>Lophotrochozoa</taxon>
        <taxon>Mollusca</taxon>
        <taxon>Bivalvia</taxon>
        <taxon>Autobranchia</taxon>
        <taxon>Heteroconchia</taxon>
        <taxon>Palaeoheterodonta</taxon>
        <taxon>Unionida</taxon>
        <taxon>Unionoidea</taxon>
        <taxon>Unionidae</taxon>
        <taxon>Unioninae</taxon>
        <taxon>Sinanodonta</taxon>
    </lineage>
</organism>
<comment type="caution">
    <text evidence="9">The sequence shown here is derived from an EMBL/GenBank/DDBJ whole genome shotgun (WGS) entry which is preliminary data.</text>
</comment>
<protein>
    <recommendedName>
        <fullName evidence="8">Ig-like domain-containing protein</fullName>
    </recommendedName>
</protein>
<feature type="domain" description="Ig-like" evidence="8">
    <location>
        <begin position="579"/>
        <end position="663"/>
    </location>
</feature>
<keyword evidence="3" id="KW-1015">Disulfide bond</keyword>
<dbReference type="InterPro" id="IPR007110">
    <property type="entry name" value="Ig-like_dom"/>
</dbReference>
<evidence type="ECO:0000256" key="7">
    <source>
        <dbReference type="SAM" id="Phobius"/>
    </source>
</evidence>
<dbReference type="SMART" id="SM00408">
    <property type="entry name" value="IGc2"/>
    <property type="match status" value="5"/>
</dbReference>
<dbReference type="EMBL" id="JBJQND010000002">
    <property type="protein sequence ID" value="KAL3885989.1"/>
    <property type="molecule type" value="Genomic_DNA"/>
</dbReference>
<keyword evidence="7" id="KW-1133">Transmembrane helix</keyword>
<feature type="transmembrane region" description="Helical" evidence="7">
    <location>
        <begin position="783"/>
        <end position="804"/>
    </location>
</feature>
<dbReference type="CDD" id="cd00096">
    <property type="entry name" value="Ig"/>
    <property type="match status" value="1"/>
</dbReference>
<keyword evidence="5" id="KW-0393">Immunoglobulin domain</keyword>
<evidence type="ECO:0000256" key="6">
    <source>
        <dbReference type="SAM" id="MobiDB-lite"/>
    </source>
</evidence>
<dbReference type="InterPro" id="IPR036179">
    <property type="entry name" value="Ig-like_dom_sf"/>
</dbReference>
<dbReference type="Pfam" id="PF13927">
    <property type="entry name" value="Ig_3"/>
    <property type="match status" value="2"/>
</dbReference>
<dbReference type="InterPro" id="IPR003599">
    <property type="entry name" value="Ig_sub"/>
</dbReference>
<evidence type="ECO:0000313" key="9">
    <source>
        <dbReference type="EMBL" id="KAL3885989.1"/>
    </source>
</evidence>
<evidence type="ECO:0000313" key="10">
    <source>
        <dbReference type="Proteomes" id="UP001634394"/>
    </source>
</evidence>
<dbReference type="InterPro" id="IPR003598">
    <property type="entry name" value="Ig_sub2"/>
</dbReference>
<dbReference type="SUPFAM" id="SSF48726">
    <property type="entry name" value="Immunoglobulin"/>
    <property type="match status" value="5"/>
</dbReference>
<comment type="subcellular location">
    <subcellularLocation>
        <location evidence="1">Membrane</location>
        <topology evidence="1">Single-pass type I membrane protein</topology>
    </subcellularLocation>
</comment>
<evidence type="ECO:0000256" key="1">
    <source>
        <dbReference type="ARBA" id="ARBA00004479"/>
    </source>
</evidence>
<reference evidence="9 10" key="1">
    <citation type="submission" date="2024-11" db="EMBL/GenBank/DDBJ databases">
        <title>Chromosome-level genome assembly of the freshwater bivalve Anodonta woodiana.</title>
        <authorList>
            <person name="Chen X."/>
        </authorList>
    </citation>
    <scope>NUCLEOTIDE SEQUENCE [LARGE SCALE GENOMIC DNA]</scope>
    <source>
        <strain evidence="9">MN2024</strain>
        <tissue evidence="9">Gills</tissue>
    </source>
</reference>
<feature type="domain" description="Ig-like" evidence="8">
    <location>
        <begin position="226"/>
        <end position="292"/>
    </location>
</feature>
<keyword evidence="7" id="KW-0812">Transmembrane</keyword>
<dbReference type="Gene3D" id="2.60.40.10">
    <property type="entry name" value="Immunoglobulins"/>
    <property type="match status" value="6"/>
</dbReference>
<feature type="domain" description="Ig-like" evidence="8">
    <location>
        <begin position="494"/>
        <end position="560"/>
    </location>
</feature>
<gene>
    <name evidence="9" type="ORF">ACJMK2_026017</name>
</gene>
<evidence type="ECO:0000259" key="8">
    <source>
        <dbReference type="PROSITE" id="PS50835"/>
    </source>
</evidence>
<dbReference type="GO" id="GO:0016020">
    <property type="term" value="C:membrane"/>
    <property type="evidence" value="ECO:0007669"/>
    <property type="project" value="UniProtKB-SubCell"/>
</dbReference>
<dbReference type="PANTHER" id="PTHR11640:SF31">
    <property type="entry name" value="IRREGULAR CHIASM C-ROUGHEST PROTEIN-RELATED"/>
    <property type="match status" value="1"/>
</dbReference>
<dbReference type="PROSITE" id="PS50835">
    <property type="entry name" value="IG_LIKE"/>
    <property type="match status" value="5"/>
</dbReference>
<accession>A0ABD3XI93</accession>
<evidence type="ECO:0000256" key="3">
    <source>
        <dbReference type="ARBA" id="ARBA00023157"/>
    </source>
</evidence>
<evidence type="ECO:0000256" key="4">
    <source>
        <dbReference type="ARBA" id="ARBA00023180"/>
    </source>
</evidence>